<keyword evidence="2" id="KW-0863">Zinc-finger</keyword>
<dbReference type="Proteomes" id="UP001608902">
    <property type="component" value="Unassembled WGS sequence"/>
</dbReference>
<keyword evidence="7" id="KW-1185">Reference proteome</keyword>
<gene>
    <name evidence="6" type="ORF">AB6A40_005325</name>
</gene>
<dbReference type="EMBL" id="JBGFUD010003344">
    <property type="protein sequence ID" value="MFH4978616.1"/>
    <property type="molecule type" value="Genomic_DNA"/>
</dbReference>
<feature type="domain" description="RanBP2-type" evidence="5">
    <location>
        <begin position="176"/>
        <end position="195"/>
    </location>
</feature>
<evidence type="ECO:0000313" key="6">
    <source>
        <dbReference type="EMBL" id="MFH4978616.1"/>
    </source>
</evidence>
<dbReference type="GO" id="GO:0008270">
    <property type="term" value="F:zinc ion binding"/>
    <property type="evidence" value="ECO:0007669"/>
    <property type="project" value="UniProtKB-KW"/>
</dbReference>
<keyword evidence="3" id="KW-0862">Zinc</keyword>
<evidence type="ECO:0000256" key="4">
    <source>
        <dbReference type="SAM" id="MobiDB-lite"/>
    </source>
</evidence>
<dbReference type="AlphaFoldDB" id="A0ABD6EHC4"/>
<name>A0ABD6EHC4_9BILA</name>
<feature type="compositionally biased region" description="Pro residues" evidence="4">
    <location>
        <begin position="1"/>
        <end position="10"/>
    </location>
</feature>
<proteinExistence type="predicted"/>
<keyword evidence="1" id="KW-0479">Metal-binding</keyword>
<evidence type="ECO:0000259" key="5">
    <source>
        <dbReference type="PROSITE" id="PS01358"/>
    </source>
</evidence>
<evidence type="ECO:0000256" key="3">
    <source>
        <dbReference type="ARBA" id="ARBA00022833"/>
    </source>
</evidence>
<sequence>MFDWALPPPRPPKRGSFTSVSGSADAKPFVNRPRSTSAVVLSSYLSPLSVDVTGHEETAGSGFDQLNLTSARPTSYSENVTDYTASQIIKNQKLFLSRIQLVIHDRKDLLAKLEKDVDILRELLKKAEDDQVVKTKLDPNKDEGRSTLNEVFALERELIRLRKSRPGVPPYVPRVWTCDECATYNQPECFHCRSCGIPSIQIDPSESALCSCHFCSSAAESVALTSQ</sequence>
<reference evidence="6 7" key="1">
    <citation type="submission" date="2024-08" db="EMBL/GenBank/DDBJ databases">
        <title>Gnathostoma spinigerum genome.</title>
        <authorList>
            <person name="Gonzalez-Bertolin B."/>
            <person name="Monzon S."/>
            <person name="Zaballos A."/>
            <person name="Jimenez P."/>
            <person name="Dekumyoy P."/>
            <person name="Varona S."/>
            <person name="Cuesta I."/>
            <person name="Sumanam S."/>
            <person name="Adisakwattana P."/>
            <person name="Gasser R.B."/>
            <person name="Hernandez-Gonzalez A."/>
            <person name="Young N.D."/>
            <person name="Perteguer M.J."/>
        </authorList>
    </citation>
    <scope>NUCLEOTIDE SEQUENCE [LARGE SCALE GENOMIC DNA]</scope>
    <source>
        <strain evidence="6">AL3</strain>
        <tissue evidence="6">Liver</tissue>
    </source>
</reference>
<feature type="region of interest" description="Disordered" evidence="4">
    <location>
        <begin position="1"/>
        <end position="24"/>
    </location>
</feature>
<comment type="caution">
    <text evidence="6">The sequence shown here is derived from an EMBL/GenBank/DDBJ whole genome shotgun (WGS) entry which is preliminary data.</text>
</comment>
<organism evidence="6 7">
    <name type="scientific">Gnathostoma spinigerum</name>
    <dbReference type="NCBI Taxonomy" id="75299"/>
    <lineage>
        <taxon>Eukaryota</taxon>
        <taxon>Metazoa</taxon>
        <taxon>Ecdysozoa</taxon>
        <taxon>Nematoda</taxon>
        <taxon>Chromadorea</taxon>
        <taxon>Rhabditida</taxon>
        <taxon>Spirurina</taxon>
        <taxon>Gnathostomatomorpha</taxon>
        <taxon>Gnathostomatoidea</taxon>
        <taxon>Gnathostomatidae</taxon>
        <taxon>Gnathostoma</taxon>
    </lineage>
</organism>
<accession>A0ABD6EHC4</accession>
<evidence type="ECO:0000256" key="2">
    <source>
        <dbReference type="ARBA" id="ARBA00022771"/>
    </source>
</evidence>
<dbReference type="PROSITE" id="PS01358">
    <property type="entry name" value="ZF_RANBP2_1"/>
    <property type="match status" value="1"/>
</dbReference>
<evidence type="ECO:0000313" key="7">
    <source>
        <dbReference type="Proteomes" id="UP001608902"/>
    </source>
</evidence>
<evidence type="ECO:0000256" key="1">
    <source>
        <dbReference type="ARBA" id="ARBA00022723"/>
    </source>
</evidence>
<dbReference type="InterPro" id="IPR001876">
    <property type="entry name" value="Znf_RanBP2"/>
</dbReference>
<protein>
    <recommendedName>
        <fullName evidence="5">RanBP2-type domain-containing protein</fullName>
    </recommendedName>
</protein>